<dbReference type="EMBL" id="CP002198">
    <property type="protein sequence ID" value="ADN16042.1"/>
    <property type="molecule type" value="Genomic_DNA"/>
</dbReference>
<dbReference type="GO" id="GO:0006310">
    <property type="term" value="P:DNA recombination"/>
    <property type="evidence" value="ECO:0007669"/>
    <property type="project" value="UniProtKB-KW"/>
</dbReference>
<evidence type="ECO:0000256" key="1">
    <source>
        <dbReference type="ARBA" id="ARBA00008857"/>
    </source>
</evidence>
<evidence type="ECO:0000313" key="6">
    <source>
        <dbReference type="Proteomes" id="UP000008206"/>
    </source>
</evidence>
<accession>E0U7V5</accession>
<sequence length="425" mass="49717">MPRKNERKAQDIRIQKDKGSLRLQFSSRLSKQFYGKRQFYKSVGRSDSPENRQWLLGVCQRIQADLDHPEAQKLFDPSLEKYLGLKVNHEFAVATTAITNPTLGELWDEFCQWRVATKQICETTYKTCYRRTYLHWLSPWLEVKVSLDMVNNLIADLMAADNYKPNLKKLFNALVKMGDRAVRLGKLDKNYFNETKEVIVKPPKKSLQLIDTEDYRSYTKEERDIIINAFRHSQKARERDIADLVEFLFLTGCRLGEVFALKWNDIKKDWIIFDESFSTETKITKTTKTDTVRIFKIKGYDKLLDLIKRVRLERKTTPEGYVFVTQKGKNYNRLILNELWNGKNKERIKEDNQKAEKYLGVVNRLVREKKISQYLKPSATRHTFITLQAQSGVDLKLLADSCGNSVDVIYNHYLGVNKDACLSNI</sequence>
<feature type="domain" description="Tyr recombinase" evidence="4">
    <location>
        <begin position="213"/>
        <end position="425"/>
    </location>
</feature>
<proteinExistence type="inferred from homology"/>
<dbReference type="GO" id="GO:0015074">
    <property type="term" value="P:DNA integration"/>
    <property type="evidence" value="ECO:0007669"/>
    <property type="project" value="InterPro"/>
</dbReference>
<dbReference type="Gene3D" id="1.10.443.10">
    <property type="entry name" value="Intergrase catalytic core"/>
    <property type="match status" value="1"/>
</dbReference>
<dbReference type="Pfam" id="PF00589">
    <property type="entry name" value="Phage_integrase"/>
    <property type="match status" value="1"/>
</dbReference>
<gene>
    <name evidence="5" type="ordered locus">Cyan7822_4122</name>
</gene>
<dbReference type="Proteomes" id="UP000008206">
    <property type="component" value="Chromosome"/>
</dbReference>
<evidence type="ECO:0000259" key="4">
    <source>
        <dbReference type="PROSITE" id="PS51898"/>
    </source>
</evidence>
<dbReference type="PANTHER" id="PTHR30349">
    <property type="entry name" value="PHAGE INTEGRASE-RELATED"/>
    <property type="match status" value="1"/>
</dbReference>
<keyword evidence="6" id="KW-1185">Reference proteome</keyword>
<keyword evidence="2" id="KW-0238">DNA-binding</keyword>
<keyword evidence="3" id="KW-0233">DNA recombination</keyword>
<dbReference type="KEGG" id="cyj:Cyan7822_4122"/>
<dbReference type="PANTHER" id="PTHR30349:SF41">
    <property type="entry name" value="INTEGRASE_RECOMBINASE PROTEIN MJ0367-RELATED"/>
    <property type="match status" value="1"/>
</dbReference>
<dbReference type="HOGENOM" id="CLU_027562_8_0_3"/>
<dbReference type="PROSITE" id="PS51898">
    <property type="entry name" value="TYR_RECOMBINASE"/>
    <property type="match status" value="1"/>
</dbReference>
<dbReference type="InterPro" id="IPR002104">
    <property type="entry name" value="Integrase_catalytic"/>
</dbReference>
<evidence type="ECO:0000256" key="2">
    <source>
        <dbReference type="ARBA" id="ARBA00023125"/>
    </source>
</evidence>
<dbReference type="InterPro" id="IPR013762">
    <property type="entry name" value="Integrase-like_cat_sf"/>
</dbReference>
<comment type="similarity">
    <text evidence="1">Belongs to the 'phage' integrase family.</text>
</comment>
<dbReference type="InterPro" id="IPR011010">
    <property type="entry name" value="DNA_brk_join_enz"/>
</dbReference>
<protein>
    <submittedName>
        <fullName evidence="5">Integrase family protein</fullName>
    </submittedName>
</protein>
<dbReference type="OrthoDB" id="530235at2"/>
<dbReference type="AlphaFoldDB" id="E0U7V5"/>
<evidence type="ECO:0000313" key="5">
    <source>
        <dbReference type="EMBL" id="ADN16042.1"/>
    </source>
</evidence>
<reference evidence="6" key="1">
    <citation type="journal article" date="2011" name="MBio">
        <title>Novel metabolic attributes of the genus Cyanothece, comprising a group of unicellular nitrogen-fixing Cyanobacteria.</title>
        <authorList>
            <person name="Bandyopadhyay A."/>
            <person name="Elvitigala T."/>
            <person name="Welsh E."/>
            <person name="Stockel J."/>
            <person name="Liberton M."/>
            <person name="Min H."/>
            <person name="Sherman L.A."/>
            <person name="Pakrasi H.B."/>
        </authorList>
    </citation>
    <scope>NUCLEOTIDE SEQUENCE [LARGE SCALE GENOMIC DNA]</scope>
    <source>
        <strain evidence="6">PCC 7822</strain>
    </source>
</reference>
<dbReference type="RefSeq" id="WP_013324108.1">
    <property type="nucleotide sequence ID" value="NC_014501.1"/>
</dbReference>
<name>E0U7V5_GLOV7</name>
<organism evidence="5 6">
    <name type="scientific">Gloeothece verrucosa (strain PCC 7822)</name>
    <name type="common">Cyanothece sp. (strain PCC 7822)</name>
    <dbReference type="NCBI Taxonomy" id="497965"/>
    <lineage>
        <taxon>Bacteria</taxon>
        <taxon>Bacillati</taxon>
        <taxon>Cyanobacteriota</taxon>
        <taxon>Cyanophyceae</taxon>
        <taxon>Oscillatoriophycideae</taxon>
        <taxon>Chroococcales</taxon>
        <taxon>Aphanothecaceae</taxon>
        <taxon>Gloeothece</taxon>
        <taxon>Gloeothece verrucosa</taxon>
    </lineage>
</organism>
<dbReference type="eggNOG" id="COG0582">
    <property type="taxonomic scope" value="Bacteria"/>
</dbReference>
<dbReference type="STRING" id="497965.Cyan7822_4122"/>
<evidence type="ECO:0000256" key="3">
    <source>
        <dbReference type="ARBA" id="ARBA00023172"/>
    </source>
</evidence>
<dbReference type="InterPro" id="IPR050090">
    <property type="entry name" value="Tyrosine_recombinase_XerCD"/>
</dbReference>
<dbReference type="SUPFAM" id="SSF56349">
    <property type="entry name" value="DNA breaking-rejoining enzymes"/>
    <property type="match status" value="1"/>
</dbReference>
<dbReference type="GO" id="GO:0003677">
    <property type="term" value="F:DNA binding"/>
    <property type="evidence" value="ECO:0007669"/>
    <property type="project" value="UniProtKB-KW"/>
</dbReference>